<accession>A0A1B4G7L4</accession>
<dbReference type="Proteomes" id="UP000067711">
    <property type="component" value="Chromosome 1"/>
</dbReference>
<feature type="region of interest" description="Disordered" evidence="1">
    <location>
        <begin position="80"/>
        <end position="123"/>
    </location>
</feature>
<sequence>MKLPTLIQILPALALSVASLGGCNRDAEPMPVANANANAGAPASRGWPAYMEEFNESIRSMSGEHETGVHINRGWGVFNTAKTVPSNDSVPSASAAPTDASGTRRTPSHTLRPDAPADNSQIS</sequence>
<dbReference type="PROSITE" id="PS51257">
    <property type="entry name" value="PROKAR_LIPOPROTEIN"/>
    <property type="match status" value="1"/>
</dbReference>
<dbReference type="RefSeq" id="WP_066484348.1">
    <property type="nucleotide sequence ID" value="NZ_CP013389.1"/>
</dbReference>
<evidence type="ECO:0000313" key="3">
    <source>
        <dbReference type="Proteomes" id="UP000067711"/>
    </source>
</evidence>
<evidence type="ECO:0008006" key="4">
    <source>
        <dbReference type="Google" id="ProtNLM"/>
    </source>
</evidence>
<organism evidence="2 3">
    <name type="scientific">Burkholderia mayonis</name>
    <dbReference type="NCBI Taxonomy" id="1385591"/>
    <lineage>
        <taxon>Bacteria</taxon>
        <taxon>Pseudomonadati</taxon>
        <taxon>Pseudomonadota</taxon>
        <taxon>Betaproteobacteria</taxon>
        <taxon>Burkholderiales</taxon>
        <taxon>Burkholderiaceae</taxon>
        <taxon>Burkholderia</taxon>
        <taxon>pseudomallei group</taxon>
    </lineage>
</organism>
<protein>
    <recommendedName>
        <fullName evidence="4">Lipoprotein</fullName>
    </recommendedName>
</protein>
<evidence type="ECO:0000256" key="1">
    <source>
        <dbReference type="SAM" id="MobiDB-lite"/>
    </source>
</evidence>
<feature type="compositionally biased region" description="Polar residues" evidence="1">
    <location>
        <begin position="80"/>
        <end position="92"/>
    </location>
</feature>
<feature type="compositionally biased region" description="Polar residues" evidence="1">
    <location>
        <begin position="100"/>
        <end position="109"/>
    </location>
</feature>
<dbReference type="AlphaFoldDB" id="A0A1B4G7L4"/>
<proteinExistence type="predicted"/>
<dbReference type="EMBL" id="CP013389">
    <property type="protein sequence ID" value="AOJ11916.1"/>
    <property type="molecule type" value="Genomic_DNA"/>
</dbReference>
<name>A0A1B4G7L4_9BURK</name>
<dbReference type="NCBIfam" id="NF041330">
    <property type="entry name" value="BimD"/>
    <property type="match status" value="1"/>
</dbReference>
<gene>
    <name evidence="2" type="ORF">WS71_23520</name>
</gene>
<reference evidence="2 3" key="1">
    <citation type="submission" date="2015-12" db="EMBL/GenBank/DDBJ databases">
        <title>Diversity of Burkholderia near neighbor genomes.</title>
        <authorList>
            <person name="Sahl J."/>
            <person name="Wagner D."/>
            <person name="Keim P."/>
        </authorList>
    </citation>
    <scope>NUCLEOTIDE SEQUENCE [LARGE SCALE GENOMIC DNA]</scope>
    <source>
        <strain evidence="2 3">BDU8</strain>
    </source>
</reference>
<evidence type="ECO:0000313" key="2">
    <source>
        <dbReference type="EMBL" id="AOJ11916.1"/>
    </source>
</evidence>